<evidence type="ECO:0000256" key="10">
    <source>
        <dbReference type="ARBA" id="ARBA00023180"/>
    </source>
</evidence>
<feature type="transmembrane region" description="Helical" evidence="12">
    <location>
        <begin position="790"/>
        <end position="815"/>
    </location>
</feature>
<proteinExistence type="inferred from homology"/>
<comment type="caution">
    <text evidence="13">The sequence shown here is derived from an EMBL/GenBank/DDBJ whole genome shotgun (WGS) entry which is preliminary data.</text>
</comment>
<feature type="transmembrane region" description="Helical" evidence="12">
    <location>
        <begin position="1228"/>
        <end position="1249"/>
    </location>
</feature>
<feature type="transmembrane region" description="Helical" evidence="12">
    <location>
        <begin position="1152"/>
        <end position="1170"/>
    </location>
</feature>
<keyword evidence="4 12" id="KW-0812">Transmembrane</keyword>
<evidence type="ECO:0000313" key="13">
    <source>
        <dbReference type="EMBL" id="CAH1788032.1"/>
    </source>
</evidence>
<dbReference type="Gene3D" id="3.40.50.300">
    <property type="entry name" value="P-loop containing nucleotide triphosphate hydrolases"/>
    <property type="match status" value="2"/>
</dbReference>
<feature type="transmembrane region" description="Helical" evidence="12">
    <location>
        <begin position="444"/>
        <end position="465"/>
    </location>
</feature>
<keyword evidence="6" id="KW-0547">Nucleotide-binding</keyword>
<dbReference type="GO" id="GO:0140359">
    <property type="term" value="F:ABC-type transporter activity"/>
    <property type="evidence" value="ECO:0007669"/>
    <property type="project" value="InterPro"/>
</dbReference>
<dbReference type="CDD" id="cd18592">
    <property type="entry name" value="ABC_6TM_MRP5_8_9_D1"/>
    <property type="match status" value="1"/>
</dbReference>
<feature type="transmembrane region" description="Helical" evidence="12">
    <location>
        <begin position="1200"/>
        <end position="1222"/>
    </location>
</feature>
<feature type="transmembrane region" description="Helical" evidence="12">
    <location>
        <begin position="230"/>
        <end position="252"/>
    </location>
</feature>
<dbReference type="FunFam" id="3.40.50.300:FF:000997">
    <property type="entry name" value="Multidrug resistance-associated protein 1"/>
    <property type="match status" value="1"/>
</dbReference>
<keyword evidence="5" id="KW-0677">Repeat</keyword>
<keyword evidence="10" id="KW-0325">Glycoprotein</keyword>
<evidence type="ECO:0000256" key="3">
    <source>
        <dbReference type="ARBA" id="ARBA00022448"/>
    </source>
</evidence>
<dbReference type="SMART" id="SM00382">
    <property type="entry name" value="AAA"/>
    <property type="match status" value="2"/>
</dbReference>
<gene>
    <name evidence="13" type="ORF">OFUS_LOCUS13638</name>
</gene>
<evidence type="ECO:0000256" key="6">
    <source>
        <dbReference type="ARBA" id="ARBA00022741"/>
    </source>
</evidence>
<dbReference type="GO" id="GO:0016887">
    <property type="term" value="F:ATP hydrolysis activity"/>
    <property type="evidence" value="ECO:0007669"/>
    <property type="project" value="InterPro"/>
</dbReference>
<evidence type="ECO:0000256" key="11">
    <source>
        <dbReference type="SAM" id="MobiDB-lite"/>
    </source>
</evidence>
<dbReference type="InterPro" id="IPR036640">
    <property type="entry name" value="ABC1_TM_sf"/>
</dbReference>
<reference evidence="13" key="1">
    <citation type="submission" date="2022-03" db="EMBL/GenBank/DDBJ databases">
        <authorList>
            <person name="Martin C."/>
        </authorList>
    </citation>
    <scope>NUCLEOTIDE SEQUENCE</scope>
</reference>
<feature type="region of interest" description="Disordered" evidence="11">
    <location>
        <begin position="942"/>
        <end position="1004"/>
    </location>
</feature>
<sequence>MAELKTIKRLSSINGNLGSKKSNIYTIDEDVPCDHENSFQGHVNAGAQFSDITIDVHDDDVNNGKFESPIEIEGRLHAGTPLRKPWKYKKALKHLIPVRFSTKKAEDLPMRKAGLFSFCTFGWLTSLMWKAFKQRNETFDIRGVWKCSQDESSLQNAKRIEKLWNIEVKRNGTNASFSRVWFKFIRTRFILNCFILVICMGCLFTSNTFLVKEILEYAQMPTENYSYGLILVGCMLLSEVIRALTFSAIWAISYQEGIRLRNGLMMFIYQKILRVKGMRGLVTSGQLANICGNDGERIFDATSKVVMILGGPICLLAGIGYGYYLVGPWALLGLAVFILFYLLQFKISRLTTVFRQKCINITDARVKNTLEVLENIKFIKFSNYEKVFSPRIFNLRKEETKTLKRSAYIQGLSTALIPVVPVIAAVCTFVGFTLSGNALKSPTAFAVLGVFTYMRSALGILPAALKSVSEARSSFLRIKSILELPEQTQTARKDISNTIKSPIKLSDATFKRISKQNTDIPYDATIKHCLNDINFEIQQNQLVGVCGQVGHGKSTLCEAILGELELIRGDIRINGTIGYAPQTPWLFNDTVKENILFGELFDEIRYKHVITVCGLELDLEQLQSGDQTEIGERGTTLSGGQKQRISLARAVYANRDVYVLDDPLSALDTTVAEHVYEKCIRQALAEKTVILVSHNMEVLSRCDWIMYLKQGSISEMGSVADLTAIGGDFAKLSESMAKTINEDEKTKSKVSSKTKLPDGSGKVKQNGRNGLVKKEERRRGKVPPKVYKAYCNYAGGLCFSFLVVFFFLCYVGSLVGSNLWLSYWLERTDPKMPYGNEFNTTARSRMLLHDDDMNEMSHHKKRDVSIGLTANYTEFNQTIFELGSTNGMANMTSSSGDAVPTIAVTIKANETTTLKTKTDETSTVNTDQSTGTATMSTIQTTVSTSEANGTETTFQTSTTTDREMRTSTDAESTMTSSSYPALSSSKSPSITTASSSSSAAPTDNGSIKEYESPVFYVRIYAVILGIIALVGVLKILIYVKATLMAASTLHNVALKTLVASPLKFFEENPTGRIINRFSKDQDEVDVRLPAVIDILLQNLLQIVSSLCLIVAVFPWFLVAAVPIGIMFLLLNIGVNVGIREMKRWDNISRSPVLSHLNTTVTGITSIVAFAKREMFVKRFADSLDDNAVPFFLFNCAMRWFAVRLDLIGALISTAVALMIVLTKGGIPASYAGLALTYATQITGIFQFTVRTKAEVEARFTSVERLWNYCKDLEPEEDVKNIVGKPQKEWPDNGVISVDNFSLKYNNDGPRVLDNISLNIYSGEKVGIIGRTGSGKSSLTMALLRMVEADMGRIVIDNVDISKISLEAVRSKIVIIPQDPVVFKGTIRFNLDPCGNLTSDDDIWKILDLLNMRNKIASTELKLDNKLGENGAEFSAGEKQLICLARALLRKPKILILDEATSSMDAETDRIISHVIDTAITGCTIIIIAHRLETVQHCDKIISMENGKIVKMGTPDEMLKL</sequence>
<protein>
    <submittedName>
        <fullName evidence="13">Uncharacterized protein</fullName>
    </submittedName>
</protein>
<dbReference type="InterPro" id="IPR011527">
    <property type="entry name" value="ABC1_TM_dom"/>
</dbReference>
<name>A0A8J1UKY4_OWEFU</name>
<dbReference type="PANTHER" id="PTHR24223">
    <property type="entry name" value="ATP-BINDING CASSETTE SUB-FAMILY C"/>
    <property type="match status" value="1"/>
</dbReference>
<keyword evidence="9 12" id="KW-0472">Membrane</keyword>
<dbReference type="FunFam" id="1.20.1560.10:FF:000015">
    <property type="entry name" value="multidrug resistance-associated protein 5 isoform X1"/>
    <property type="match status" value="1"/>
</dbReference>
<accession>A0A8J1UKY4</accession>
<dbReference type="PROSITE" id="PS50893">
    <property type="entry name" value="ABC_TRANSPORTER_2"/>
    <property type="match status" value="2"/>
</dbReference>
<dbReference type="Pfam" id="PF00005">
    <property type="entry name" value="ABC_tran"/>
    <property type="match status" value="2"/>
</dbReference>
<dbReference type="SUPFAM" id="SSF90123">
    <property type="entry name" value="ABC transporter transmembrane region"/>
    <property type="match status" value="2"/>
</dbReference>
<evidence type="ECO:0000313" key="14">
    <source>
        <dbReference type="Proteomes" id="UP000749559"/>
    </source>
</evidence>
<evidence type="ECO:0000256" key="12">
    <source>
        <dbReference type="SAM" id="Phobius"/>
    </source>
</evidence>
<dbReference type="Proteomes" id="UP000749559">
    <property type="component" value="Unassembled WGS sequence"/>
</dbReference>
<feature type="transmembrane region" description="Helical" evidence="12">
    <location>
        <begin position="329"/>
        <end position="347"/>
    </location>
</feature>
<dbReference type="OrthoDB" id="6500128at2759"/>
<comment type="subcellular location">
    <subcellularLocation>
        <location evidence="1">Endomembrane system</location>
        <topology evidence="1">Multi-pass membrane protein</topology>
    </subcellularLocation>
</comment>
<dbReference type="GO" id="GO:0012505">
    <property type="term" value="C:endomembrane system"/>
    <property type="evidence" value="ECO:0007669"/>
    <property type="project" value="UniProtKB-SubCell"/>
</dbReference>
<evidence type="ECO:0000256" key="2">
    <source>
        <dbReference type="ARBA" id="ARBA00009726"/>
    </source>
</evidence>
<dbReference type="FunFam" id="3.40.50.300:FF:000610">
    <property type="entry name" value="Multidrug resistance-associated ABC transporter"/>
    <property type="match status" value="1"/>
</dbReference>
<feature type="transmembrane region" description="Helical" evidence="12">
    <location>
        <begin position="189"/>
        <end position="210"/>
    </location>
</feature>
<keyword evidence="8 12" id="KW-1133">Transmembrane helix</keyword>
<feature type="transmembrane region" description="Helical" evidence="12">
    <location>
        <begin position="407"/>
        <end position="432"/>
    </location>
</feature>
<evidence type="ECO:0000256" key="8">
    <source>
        <dbReference type="ARBA" id="ARBA00022989"/>
    </source>
</evidence>
<evidence type="ECO:0000256" key="7">
    <source>
        <dbReference type="ARBA" id="ARBA00022840"/>
    </source>
</evidence>
<dbReference type="PANTHER" id="PTHR24223:SF447">
    <property type="entry name" value="MULTIDRUG RESISTANCE-ASSOCIATED PROTEIN 5"/>
    <property type="match status" value="1"/>
</dbReference>
<keyword evidence="14" id="KW-1185">Reference proteome</keyword>
<dbReference type="InterPro" id="IPR017871">
    <property type="entry name" value="ABC_transporter-like_CS"/>
</dbReference>
<dbReference type="InterPro" id="IPR003439">
    <property type="entry name" value="ABC_transporter-like_ATP-bd"/>
</dbReference>
<feature type="transmembrane region" description="Helical" evidence="12">
    <location>
        <begin position="1106"/>
        <end position="1132"/>
    </location>
</feature>
<dbReference type="InterPro" id="IPR050173">
    <property type="entry name" value="ABC_transporter_C-like"/>
</dbReference>
<dbReference type="GO" id="GO:0005524">
    <property type="term" value="F:ATP binding"/>
    <property type="evidence" value="ECO:0007669"/>
    <property type="project" value="UniProtKB-KW"/>
</dbReference>
<dbReference type="CDD" id="cd03244">
    <property type="entry name" value="ABCC_MRP_domain2"/>
    <property type="match status" value="1"/>
</dbReference>
<dbReference type="CDD" id="cd03250">
    <property type="entry name" value="ABCC_MRP_domain1"/>
    <property type="match status" value="1"/>
</dbReference>
<organism evidence="13 14">
    <name type="scientific">Owenia fusiformis</name>
    <name type="common">Polychaete worm</name>
    <dbReference type="NCBI Taxonomy" id="6347"/>
    <lineage>
        <taxon>Eukaryota</taxon>
        <taxon>Metazoa</taxon>
        <taxon>Spiralia</taxon>
        <taxon>Lophotrochozoa</taxon>
        <taxon>Annelida</taxon>
        <taxon>Polychaeta</taxon>
        <taxon>Sedentaria</taxon>
        <taxon>Canalipalpata</taxon>
        <taxon>Sabellida</taxon>
        <taxon>Oweniida</taxon>
        <taxon>Oweniidae</taxon>
        <taxon>Owenia</taxon>
    </lineage>
</organism>
<feature type="region of interest" description="Disordered" evidence="11">
    <location>
        <begin position="743"/>
        <end position="777"/>
    </location>
</feature>
<evidence type="ECO:0000256" key="5">
    <source>
        <dbReference type="ARBA" id="ARBA00022737"/>
    </source>
</evidence>
<dbReference type="Gene3D" id="1.20.1560.10">
    <property type="entry name" value="ABC transporter type 1, transmembrane domain"/>
    <property type="match status" value="2"/>
</dbReference>
<dbReference type="PROSITE" id="PS00211">
    <property type="entry name" value="ABC_TRANSPORTER_1"/>
    <property type="match status" value="2"/>
</dbReference>
<evidence type="ECO:0000256" key="1">
    <source>
        <dbReference type="ARBA" id="ARBA00004127"/>
    </source>
</evidence>
<dbReference type="InterPro" id="IPR027417">
    <property type="entry name" value="P-loop_NTPase"/>
</dbReference>
<feature type="compositionally biased region" description="Low complexity" evidence="11">
    <location>
        <begin position="972"/>
        <end position="1002"/>
    </location>
</feature>
<dbReference type="FunFam" id="1.20.1560.10:FF:000012">
    <property type="entry name" value="ATP binding cassette subfamily C member 5"/>
    <property type="match status" value="1"/>
</dbReference>
<dbReference type="SUPFAM" id="SSF52540">
    <property type="entry name" value="P-loop containing nucleoside triphosphate hydrolases"/>
    <property type="match status" value="2"/>
</dbReference>
<keyword evidence="7" id="KW-0067">ATP-binding</keyword>
<dbReference type="Pfam" id="PF00664">
    <property type="entry name" value="ABC_membrane"/>
    <property type="match status" value="2"/>
</dbReference>
<evidence type="ECO:0000256" key="9">
    <source>
        <dbReference type="ARBA" id="ARBA00023136"/>
    </source>
</evidence>
<keyword evidence="3" id="KW-0813">Transport</keyword>
<feature type="transmembrane region" description="Helical" evidence="12">
    <location>
        <begin position="305"/>
        <end position="323"/>
    </location>
</feature>
<dbReference type="EMBL" id="CAIIXF020000007">
    <property type="protein sequence ID" value="CAH1788032.1"/>
    <property type="molecule type" value="Genomic_DNA"/>
</dbReference>
<evidence type="ECO:0000256" key="4">
    <source>
        <dbReference type="ARBA" id="ARBA00022692"/>
    </source>
</evidence>
<dbReference type="PROSITE" id="PS50929">
    <property type="entry name" value="ABC_TM1F"/>
    <property type="match status" value="2"/>
</dbReference>
<dbReference type="CDD" id="cd18599">
    <property type="entry name" value="ABC_6TM_MRP5_8_9_D2"/>
    <property type="match status" value="1"/>
</dbReference>
<comment type="similarity">
    <text evidence="2">Belongs to the ABC transporter superfamily. ABCC family. Conjugate transporter (TC 3.A.1.208) subfamily.</text>
</comment>
<dbReference type="GO" id="GO:0016020">
    <property type="term" value="C:membrane"/>
    <property type="evidence" value="ECO:0007669"/>
    <property type="project" value="InterPro"/>
</dbReference>
<feature type="transmembrane region" description="Helical" evidence="12">
    <location>
        <begin position="1019"/>
        <end position="1039"/>
    </location>
</feature>
<dbReference type="InterPro" id="IPR003593">
    <property type="entry name" value="AAA+_ATPase"/>
</dbReference>
<feature type="compositionally biased region" description="Low complexity" evidence="11">
    <location>
        <begin position="950"/>
        <end position="959"/>
    </location>
</feature>